<dbReference type="Proteomes" id="UP000028007">
    <property type="component" value="Unassembled WGS sequence"/>
</dbReference>
<feature type="domain" description="CzcB-like C-terminal circularly permuted SH3-like" evidence="5">
    <location>
        <begin position="306"/>
        <end position="364"/>
    </location>
</feature>
<evidence type="ECO:0000259" key="4">
    <source>
        <dbReference type="Pfam" id="PF25954"/>
    </source>
</evidence>
<dbReference type="Gene3D" id="1.10.287.470">
    <property type="entry name" value="Helix hairpin bin"/>
    <property type="match status" value="1"/>
</dbReference>
<dbReference type="Pfam" id="PF25954">
    <property type="entry name" value="Beta-barrel_RND_2"/>
    <property type="match status" value="1"/>
</dbReference>
<evidence type="ECO:0000313" key="7">
    <source>
        <dbReference type="Proteomes" id="UP000028007"/>
    </source>
</evidence>
<evidence type="ECO:0000313" key="6">
    <source>
        <dbReference type="EMBL" id="KEQ28651.1"/>
    </source>
</evidence>
<comment type="similarity">
    <text evidence="1">Belongs to the membrane fusion protein (MFP) (TC 8.A.1) family.</text>
</comment>
<evidence type="ECO:0000256" key="1">
    <source>
        <dbReference type="ARBA" id="ARBA00009477"/>
    </source>
</evidence>
<sequence>MKLILISSVFILLMASCAQKRAEEKLENYTLLGDTINIPEASGIRKVLQTDTVARDNFQSSLQAAATIKAIPNLYAAVAPPFSGRITRVFLKLGMQVKAGTPLFEIASPDFIDQQKNFYAARSASIAAELNLKRQTDLKNNGVGSSKDLEEARSLFEINQKEYQNQSAALKIYQVDPEKMVLGQSLVIYSPITGDVISNEVISGHFLKSDEPPRAVIADLSRVWVSASVKEKDISQVHTGDEILISVASYPGRKISGKVYHIDELVDDQTQSINVLMSCENTDRALKPGMYATATFKESPRPVTVIPLKAVLQDGQRQFVFVQITPFKFIRRTIETGSEVKGKIVVRTGLEPGETIITAGGFYLQEAK</sequence>
<evidence type="ECO:0000259" key="5">
    <source>
        <dbReference type="Pfam" id="PF25975"/>
    </source>
</evidence>
<dbReference type="GO" id="GO:0016020">
    <property type="term" value="C:membrane"/>
    <property type="evidence" value="ECO:0007669"/>
    <property type="project" value="InterPro"/>
</dbReference>
<keyword evidence="3" id="KW-0732">Signal</keyword>
<dbReference type="PROSITE" id="PS51257">
    <property type="entry name" value="PROKAR_LIPOPROTEIN"/>
    <property type="match status" value="1"/>
</dbReference>
<dbReference type="Gene3D" id="2.40.50.100">
    <property type="match status" value="1"/>
</dbReference>
<dbReference type="AlphaFoldDB" id="A0A081PD78"/>
<keyword evidence="7" id="KW-1185">Reference proteome</keyword>
<dbReference type="FunFam" id="2.40.30.170:FF:000010">
    <property type="entry name" value="Efflux RND transporter periplasmic adaptor subunit"/>
    <property type="match status" value="1"/>
</dbReference>
<evidence type="ECO:0000256" key="2">
    <source>
        <dbReference type="ARBA" id="ARBA00022448"/>
    </source>
</evidence>
<protein>
    <submittedName>
        <fullName evidence="6">Uncharacterized protein</fullName>
    </submittedName>
</protein>
<reference evidence="6 7" key="1">
    <citation type="journal article" date="1992" name="Int. J. Syst. Bacteriol.">
        <title>Sphingobacterium antarcticus sp. nov. a Psychrotrophic Bacterium from the Soils of Schirmacher Oasis, Antarctica.</title>
        <authorList>
            <person name="Shivaji S."/>
            <person name="Ray M.K."/>
            <person name="Rao N.S."/>
            <person name="Saiserr L."/>
            <person name="Jagannadham M.V."/>
            <person name="Kumar G.S."/>
            <person name="Reddy G."/>
            <person name="Bhargava P.M."/>
        </authorList>
    </citation>
    <scope>NUCLEOTIDE SEQUENCE [LARGE SCALE GENOMIC DNA]</scope>
    <source>
        <strain evidence="6 7">4BY</strain>
    </source>
</reference>
<keyword evidence="2" id="KW-0813">Transport</keyword>
<dbReference type="InterPro" id="IPR058792">
    <property type="entry name" value="Beta-barrel_RND_2"/>
</dbReference>
<dbReference type="InterPro" id="IPR058649">
    <property type="entry name" value="CzcB_C"/>
</dbReference>
<feature type="chain" id="PRO_5001761754" evidence="3">
    <location>
        <begin position="23"/>
        <end position="368"/>
    </location>
</feature>
<feature type="signal peptide" evidence="3">
    <location>
        <begin position="1"/>
        <end position="22"/>
    </location>
</feature>
<dbReference type="InterPro" id="IPR006143">
    <property type="entry name" value="RND_pump_MFP"/>
</dbReference>
<dbReference type="eggNOG" id="COG0845">
    <property type="taxonomic scope" value="Bacteria"/>
</dbReference>
<dbReference type="Pfam" id="PF25975">
    <property type="entry name" value="CzcB_C"/>
    <property type="match status" value="1"/>
</dbReference>
<evidence type="ECO:0000256" key="3">
    <source>
        <dbReference type="SAM" id="SignalP"/>
    </source>
</evidence>
<feature type="domain" description="CusB-like beta-barrel" evidence="4">
    <location>
        <begin position="222"/>
        <end position="298"/>
    </location>
</feature>
<comment type="caution">
    <text evidence="6">The sequence shown here is derived from an EMBL/GenBank/DDBJ whole genome shotgun (WGS) entry which is preliminary data.</text>
</comment>
<dbReference type="Gene3D" id="2.40.30.170">
    <property type="match status" value="1"/>
</dbReference>
<dbReference type="OrthoDB" id="998050at2"/>
<dbReference type="Gene3D" id="2.40.420.20">
    <property type="match status" value="1"/>
</dbReference>
<proteinExistence type="inferred from homology"/>
<dbReference type="RefSeq" id="WP_037443641.1">
    <property type="nucleotide sequence ID" value="NZ_JNFF01000110.1"/>
</dbReference>
<dbReference type="PANTHER" id="PTHR30097:SF16">
    <property type="entry name" value="CATION EFFLUX SYSTEM (CZCB-LIKE)"/>
    <property type="match status" value="1"/>
</dbReference>
<name>A0A081PD78_9SPHI</name>
<dbReference type="EMBL" id="JNFF01000110">
    <property type="protein sequence ID" value="KEQ28651.1"/>
    <property type="molecule type" value="Genomic_DNA"/>
</dbReference>
<dbReference type="SUPFAM" id="SSF111369">
    <property type="entry name" value="HlyD-like secretion proteins"/>
    <property type="match status" value="1"/>
</dbReference>
<accession>A0A081PD78</accession>
<dbReference type="InterPro" id="IPR051909">
    <property type="entry name" value="MFP_Cation_Efflux"/>
</dbReference>
<dbReference type="PANTHER" id="PTHR30097">
    <property type="entry name" value="CATION EFFLUX SYSTEM PROTEIN CUSB"/>
    <property type="match status" value="1"/>
</dbReference>
<gene>
    <name evidence="6" type="ORF">N180_04440</name>
</gene>
<organism evidence="6 7">
    <name type="scientific">Pedobacter antarcticus 4BY</name>
    <dbReference type="NCBI Taxonomy" id="1358423"/>
    <lineage>
        <taxon>Bacteria</taxon>
        <taxon>Pseudomonadati</taxon>
        <taxon>Bacteroidota</taxon>
        <taxon>Sphingobacteriia</taxon>
        <taxon>Sphingobacteriales</taxon>
        <taxon>Sphingobacteriaceae</taxon>
        <taxon>Pedobacter</taxon>
    </lineage>
</organism>
<dbReference type="NCBIfam" id="TIGR01730">
    <property type="entry name" value="RND_mfp"/>
    <property type="match status" value="1"/>
</dbReference>
<dbReference type="GO" id="GO:0022857">
    <property type="term" value="F:transmembrane transporter activity"/>
    <property type="evidence" value="ECO:0007669"/>
    <property type="project" value="InterPro"/>
</dbReference>